<organism evidence="2 3">
    <name type="scientific">Longimycelium tulufanense</name>
    <dbReference type="NCBI Taxonomy" id="907463"/>
    <lineage>
        <taxon>Bacteria</taxon>
        <taxon>Bacillati</taxon>
        <taxon>Actinomycetota</taxon>
        <taxon>Actinomycetes</taxon>
        <taxon>Pseudonocardiales</taxon>
        <taxon>Pseudonocardiaceae</taxon>
        <taxon>Longimycelium</taxon>
    </lineage>
</organism>
<dbReference type="EMBL" id="BMMK01000002">
    <property type="protein sequence ID" value="GGM38064.1"/>
    <property type="molecule type" value="Genomic_DNA"/>
</dbReference>
<evidence type="ECO:0000256" key="1">
    <source>
        <dbReference type="SAM" id="SignalP"/>
    </source>
</evidence>
<sequence>MAASPAFATTRTARRGALTAGAVMTACAGLFLGSDTAHADLLSPAQLRLVTDDYLFQRTLPQFGELRGQRPHAKQIDWSSDGCSKAPDTPFGFQFQSSCHRHDFGYRNYKVQIRFDETSRKKIDDRFRADMHSTCGESRTCRRVADVYYFAVRQFGGSGQSTAEILDRAKVRQQAQDTQRGETFGIALERLRDKLRMIRTSLKIFVNHLQLPR</sequence>
<dbReference type="Proteomes" id="UP000637578">
    <property type="component" value="Unassembled WGS sequence"/>
</dbReference>
<proteinExistence type="predicted"/>
<feature type="chain" id="PRO_5035191417" description="Prokaryotic phospholipase A2" evidence="1">
    <location>
        <begin position="40"/>
        <end position="213"/>
    </location>
</feature>
<dbReference type="SUPFAM" id="SSF48619">
    <property type="entry name" value="Phospholipase A2, PLA2"/>
    <property type="match status" value="1"/>
</dbReference>
<dbReference type="Pfam" id="PF09056">
    <property type="entry name" value="Phospholip_A2_3"/>
    <property type="match status" value="1"/>
</dbReference>
<feature type="signal peptide" evidence="1">
    <location>
        <begin position="1"/>
        <end position="39"/>
    </location>
</feature>
<dbReference type="GO" id="GO:0006644">
    <property type="term" value="P:phospholipid metabolic process"/>
    <property type="evidence" value="ECO:0007669"/>
    <property type="project" value="InterPro"/>
</dbReference>
<dbReference type="InterPro" id="IPR036444">
    <property type="entry name" value="PLipase_A2_dom_sf"/>
</dbReference>
<name>A0A8J3FTC3_9PSEU</name>
<reference evidence="2" key="2">
    <citation type="submission" date="2020-09" db="EMBL/GenBank/DDBJ databases">
        <authorList>
            <person name="Sun Q."/>
            <person name="Zhou Y."/>
        </authorList>
    </citation>
    <scope>NUCLEOTIDE SEQUENCE</scope>
    <source>
        <strain evidence="2">CGMCC 4.5737</strain>
    </source>
</reference>
<evidence type="ECO:0008006" key="4">
    <source>
        <dbReference type="Google" id="ProtNLM"/>
    </source>
</evidence>
<dbReference type="GO" id="GO:0004623">
    <property type="term" value="F:phospholipase A2 activity"/>
    <property type="evidence" value="ECO:0007669"/>
    <property type="project" value="InterPro"/>
</dbReference>
<dbReference type="GO" id="GO:0050482">
    <property type="term" value="P:arachidonate secretion"/>
    <property type="evidence" value="ECO:0007669"/>
    <property type="project" value="InterPro"/>
</dbReference>
<dbReference type="InterPro" id="IPR015141">
    <property type="entry name" value="PLipase_A2_prok/fun"/>
</dbReference>
<dbReference type="AlphaFoldDB" id="A0A8J3FTC3"/>
<reference evidence="2" key="1">
    <citation type="journal article" date="2014" name="Int. J. Syst. Evol. Microbiol.">
        <title>Complete genome sequence of Corynebacterium casei LMG S-19264T (=DSM 44701T), isolated from a smear-ripened cheese.</title>
        <authorList>
            <consortium name="US DOE Joint Genome Institute (JGI-PGF)"/>
            <person name="Walter F."/>
            <person name="Albersmeier A."/>
            <person name="Kalinowski J."/>
            <person name="Ruckert C."/>
        </authorList>
    </citation>
    <scope>NUCLEOTIDE SEQUENCE</scope>
    <source>
        <strain evidence="2">CGMCC 4.5737</strain>
    </source>
</reference>
<keyword evidence="1" id="KW-0732">Signal</keyword>
<dbReference type="Gene3D" id="1.20.90.10">
    <property type="entry name" value="Phospholipase A2 domain"/>
    <property type="match status" value="1"/>
</dbReference>
<accession>A0A8J3FTC3</accession>
<evidence type="ECO:0000313" key="3">
    <source>
        <dbReference type="Proteomes" id="UP000637578"/>
    </source>
</evidence>
<keyword evidence="3" id="KW-1185">Reference proteome</keyword>
<gene>
    <name evidence="2" type="ORF">GCM10012275_06380</name>
</gene>
<dbReference type="RefSeq" id="WP_229685931.1">
    <property type="nucleotide sequence ID" value="NZ_BMMK01000002.1"/>
</dbReference>
<comment type="caution">
    <text evidence="2">The sequence shown here is derived from an EMBL/GenBank/DDBJ whole genome shotgun (WGS) entry which is preliminary data.</text>
</comment>
<evidence type="ECO:0000313" key="2">
    <source>
        <dbReference type="EMBL" id="GGM38064.1"/>
    </source>
</evidence>
<protein>
    <recommendedName>
        <fullName evidence="4">Prokaryotic phospholipase A2</fullName>
    </recommendedName>
</protein>